<proteinExistence type="predicted"/>
<evidence type="ECO:0000256" key="4">
    <source>
        <dbReference type="ARBA" id="ARBA00022927"/>
    </source>
</evidence>
<comment type="caution">
    <text evidence="9">The sequence shown here is derived from an EMBL/GenBank/DDBJ whole genome shotgun (WGS) entry which is preliminary data.</text>
</comment>
<keyword evidence="6 8" id="KW-0472">Membrane</keyword>
<accession>A0ABR1FZ49</accession>
<organism evidence="9 10">
    <name type="scientific">Aureococcus anophagefferens</name>
    <name type="common">Harmful bloom alga</name>
    <dbReference type="NCBI Taxonomy" id="44056"/>
    <lineage>
        <taxon>Eukaryota</taxon>
        <taxon>Sar</taxon>
        <taxon>Stramenopiles</taxon>
        <taxon>Ochrophyta</taxon>
        <taxon>Pelagophyceae</taxon>
        <taxon>Pelagomonadales</taxon>
        <taxon>Pelagomonadaceae</taxon>
        <taxon>Aureococcus</taxon>
    </lineage>
</organism>
<dbReference type="Proteomes" id="UP001363151">
    <property type="component" value="Unassembled WGS sequence"/>
</dbReference>
<evidence type="ECO:0000256" key="1">
    <source>
        <dbReference type="ARBA" id="ARBA00004211"/>
    </source>
</evidence>
<evidence type="ECO:0000256" key="7">
    <source>
        <dbReference type="SAM" id="MobiDB-lite"/>
    </source>
</evidence>
<dbReference type="Pfam" id="PF12352">
    <property type="entry name" value="V-SNARE_C"/>
    <property type="match status" value="1"/>
</dbReference>
<sequence length="127" mass="14328">MSNPFVEPLLPSENRRGENSDTFSSLHIGIREDKTDALLGDSLRVNDETEEIGEATLSQLRAQREQLQTASSQARDTHQVTRDARATLKHIAWKVFREKLTLVLVIVCMLVIDCALAYRLITHKGDL</sequence>
<keyword evidence="4" id="KW-0653">Protein transport</keyword>
<evidence type="ECO:0000256" key="2">
    <source>
        <dbReference type="ARBA" id="ARBA00022448"/>
    </source>
</evidence>
<dbReference type="CDD" id="cd15862">
    <property type="entry name" value="SNARE_Vti1"/>
    <property type="match status" value="1"/>
</dbReference>
<evidence type="ECO:0000256" key="3">
    <source>
        <dbReference type="ARBA" id="ARBA00022692"/>
    </source>
</evidence>
<name>A0ABR1FZ49_AURAN</name>
<dbReference type="PANTHER" id="PTHR21230:SF26">
    <property type="entry name" value="VESICLE TRANSPORT THROUGH INTERACTION WITH T-SNARES HOMOLOG 1A"/>
    <property type="match status" value="1"/>
</dbReference>
<protein>
    <recommendedName>
        <fullName evidence="11">V-SNARE coiled-coil homology domain-containing protein</fullName>
    </recommendedName>
</protein>
<evidence type="ECO:0000256" key="8">
    <source>
        <dbReference type="SAM" id="Phobius"/>
    </source>
</evidence>
<keyword evidence="3 8" id="KW-0812">Transmembrane</keyword>
<dbReference type="SUPFAM" id="SSF58038">
    <property type="entry name" value="SNARE fusion complex"/>
    <property type="match status" value="1"/>
</dbReference>
<feature type="transmembrane region" description="Helical" evidence="8">
    <location>
        <begin position="100"/>
        <end position="121"/>
    </location>
</feature>
<dbReference type="Gene3D" id="1.20.5.110">
    <property type="match status" value="1"/>
</dbReference>
<evidence type="ECO:0000256" key="5">
    <source>
        <dbReference type="ARBA" id="ARBA00022989"/>
    </source>
</evidence>
<reference evidence="9 10" key="1">
    <citation type="submission" date="2024-03" db="EMBL/GenBank/DDBJ databases">
        <title>Aureococcus anophagefferens CCMP1851 and Kratosvirus quantuckense: Draft genome of a second virus-susceptible host strain in the model system.</title>
        <authorList>
            <person name="Chase E."/>
            <person name="Truchon A.R."/>
            <person name="Schepens W."/>
            <person name="Wilhelm S.W."/>
        </authorList>
    </citation>
    <scope>NUCLEOTIDE SEQUENCE [LARGE SCALE GENOMIC DNA]</scope>
    <source>
        <strain evidence="9 10">CCMP1851</strain>
    </source>
</reference>
<evidence type="ECO:0008006" key="11">
    <source>
        <dbReference type="Google" id="ProtNLM"/>
    </source>
</evidence>
<dbReference type="EMBL" id="JBBJCI010000202">
    <property type="protein sequence ID" value="KAK7241390.1"/>
    <property type="molecule type" value="Genomic_DNA"/>
</dbReference>
<feature type="region of interest" description="Disordered" evidence="7">
    <location>
        <begin position="1"/>
        <end position="24"/>
    </location>
</feature>
<evidence type="ECO:0000313" key="9">
    <source>
        <dbReference type="EMBL" id="KAK7241390.1"/>
    </source>
</evidence>
<dbReference type="PANTHER" id="PTHR21230">
    <property type="entry name" value="VESICLE TRANSPORT V-SNARE PROTEIN VTI1-RELATED"/>
    <property type="match status" value="1"/>
</dbReference>
<keyword evidence="2" id="KW-0813">Transport</keyword>
<keyword evidence="10" id="KW-1185">Reference proteome</keyword>
<evidence type="ECO:0000313" key="10">
    <source>
        <dbReference type="Proteomes" id="UP001363151"/>
    </source>
</evidence>
<comment type="subcellular location">
    <subcellularLocation>
        <location evidence="1">Membrane</location>
        <topology evidence="1">Single-pass type IV membrane protein</topology>
    </subcellularLocation>
</comment>
<keyword evidence="5 8" id="KW-1133">Transmembrane helix</keyword>
<evidence type="ECO:0000256" key="6">
    <source>
        <dbReference type="ARBA" id="ARBA00023136"/>
    </source>
</evidence>
<gene>
    <name evidence="9" type="ORF">SO694_00059137</name>
</gene>